<sequence length="1109" mass="118376">MIYSSHNTLGDDILRRRSRTTRQTYGAPDSVRAADTTNVENFRESPSVGPWQTPEDEDQWETDNDLRHSDITSFPVKVKEPSESNFSSSRLPLKVISEVPHNACNQARETQSLKENIKVISEPHQYQQKADDVSLQTQQWSCATPESFKPRRGSQGLHHGQMALEPENGPDLGYHDSSSESDIDSDSADSLFSDESETADDVPVRDACDGDETDIDTQSAALQAELRGLDQRLDVIGQQRRWREEFGGVALVGEERGVVGLDDTPSPVHAASPSLSHSSSPVVFMPNVQPIFDGTTRQVLNHQRMLNKQQSKQRQLYANRVVKEAQNRARTRAARREEAVDLRSSGKEAASLSASQNAARWNRIKSKNPLGHSASGFHTRELSNSSLMSSSSSIISNASAKPWSGGKGRAQKGGPQAGKTHGSPKWWFQNVTYNQPVAGPVSTGSLNVDGGVAHTSISLFQLLKPEQPKEVTVSLTSLGAGKTPTDARRRSVSHSSNSWARPRTVRTSVSKEEARTPKQPKVEATPKRNEEVEAPPGVDTVDTAGIPVAADEAERAQVGTRKEEEEGGLKGDPPRKSNPLLGDTQLSQMFREASELEQTLASGNLGSTKRASILQHQDQVSLSPLNLETSSGGGLAADGEAVEPPAPPAFEGVVSQGPEHAEDPEPKKDITEEVTGCSGEAGEDGPSAALQGVAAAWPGAPQATSTEASTEGMASPNSAAVTPAPLEREDVQTIVGSQGLEAAASPAVGESPKQDVRDRLRLEMEARLQAKLGSPKTPQARTTVEYAAPEEAESAERLPHELPEQWDCSDTDSEGDITDTETNTDLGSSILPDGSSRGECASPSALASAQAAEAPRTLHAETPTAADGLTAVPAAPAEAFAAQPADRSLPLQAEVAPMTVEQSPVEIFSGDSKEEEATGSAEVRGRREIARSSAHEPPPNSAMEDDLGRADHRSSGAANSPQAKLTEGQQSSERKHLGSEFADAPVSKTEKKKAKKWFGFKRSSKALIPPMPPDWLSSLASCSIGIAGGALFWPEFASIFVLYIQDNNPPDSTGFSAQAAAVMTPGKRPAGADVDDVSFSSSQGPVTVPEPKKKSSSFMGKLFGRKTKS</sequence>
<accession>A0AAE0BX87</accession>
<keyword evidence="3" id="KW-1185">Reference proteome</keyword>
<feature type="region of interest" description="Disordered" evidence="1">
    <location>
        <begin position="327"/>
        <end position="360"/>
    </location>
</feature>
<feature type="compositionally biased region" description="Polar residues" evidence="1">
    <location>
        <begin position="956"/>
        <end position="971"/>
    </location>
</feature>
<feature type="compositionally biased region" description="Basic and acidic residues" evidence="1">
    <location>
        <begin position="659"/>
        <end position="671"/>
    </location>
</feature>
<organism evidence="2 3">
    <name type="scientific">Cymbomonas tetramitiformis</name>
    <dbReference type="NCBI Taxonomy" id="36881"/>
    <lineage>
        <taxon>Eukaryota</taxon>
        <taxon>Viridiplantae</taxon>
        <taxon>Chlorophyta</taxon>
        <taxon>Pyramimonadophyceae</taxon>
        <taxon>Pyramimonadales</taxon>
        <taxon>Pyramimonadaceae</taxon>
        <taxon>Cymbomonas</taxon>
    </lineage>
</organism>
<feature type="compositionally biased region" description="Basic and acidic residues" evidence="1">
    <location>
        <begin position="552"/>
        <end position="575"/>
    </location>
</feature>
<feature type="compositionally biased region" description="Basic and acidic residues" evidence="1">
    <location>
        <begin position="923"/>
        <end position="934"/>
    </location>
</feature>
<feature type="compositionally biased region" description="Acidic residues" evidence="1">
    <location>
        <begin position="179"/>
        <end position="200"/>
    </location>
</feature>
<feature type="compositionally biased region" description="Basic and acidic residues" evidence="1">
    <location>
        <begin position="794"/>
        <end position="803"/>
    </location>
</feature>
<evidence type="ECO:0000313" key="2">
    <source>
        <dbReference type="EMBL" id="KAK3244468.1"/>
    </source>
</evidence>
<feature type="compositionally biased region" description="Acidic residues" evidence="1">
    <location>
        <begin position="807"/>
        <end position="819"/>
    </location>
</feature>
<feature type="region of interest" description="Disordered" evidence="1">
    <location>
        <begin position="137"/>
        <end position="212"/>
    </location>
</feature>
<feature type="compositionally biased region" description="Low complexity" evidence="1">
    <location>
        <begin position="841"/>
        <end position="854"/>
    </location>
</feature>
<feature type="compositionally biased region" description="Low complexity" evidence="1">
    <location>
        <begin position="637"/>
        <end position="654"/>
    </location>
</feature>
<feature type="region of interest" description="Disordered" evidence="1">
    <location>
        <begin position="1"/>
        <end position="62"/>
    </location>
</feature>
<proteinExistence type="predicted"/>
<reference evidence="2 3" key="1">
    <citation type="journal article" date="2015" name="Genome Biol. Evol.">
        <title>Comparative Genomics of a Bacterivorous Green Alga Reveals Evolutionary Causalities and Consequences of Phago-Mixotrophic Mode of Nutrition.</title>
        <authorList>
            <person name="Burns J.A."/>
            <person name="Paasch A."/>
            <person name="Narechania A."/>
            <person name="Kim E."/>
        </authorList>
    </citation>
    <scope>NUCLEOTIDE SEQUENCE [LARGE SCALE GENOMIC DNA]</scope>
    <source>
        <strain evidence="2 3">PLY_AMNH</strain>
    </source>
</reference>
<feature type="compositionally biased region" description="Basic and acidic residues" evidence="1">
    <location>
        <begin position="509"/>
        <end position="531"/>
    </location>
</feature>
<dbReference type="EMBL" id="LGRX02031818">
    <property type="protein sequence ID" value="KAK3244468.1"/>
    <property type="molecule type" value="Genomic_DNA"/>
</dbReference>
<gene>
    <name evidence="2" type="ORF">CYMTET_45917</name>
</gene>
<feature type="compositionally biased region" description="Basic and acidic residues" evidence="1">
    <location>
        <begin position="334"/>
        <end position="346"/>
    </location>
</feature>
<feature type="region of interest" description="Disordered" evidence="1">
    <location>
        <begin position="769"/>
        <end position="994"/>
    </location>
</feature>
<dbReference type="AlphaFoldDB" id="A0AAE0BX87"/>
<protein>
    <submittedName>
        <fullName evidence="2">Uncharacterized protein</fullName>
    </submittedName>
</protein>
<feature type="region of interest" description="Disordered" evidence="1">
    <location>
        <begin position="624"/>
        <end position="725"/>
    </location>
</feature>
<feature type="region of interest" description="Disordered" evidence="1">
    <location>
        <begin position="475"/>
        <end position="603"/>
    </location>
</feature>
<feature type="region of interest" description="Disordered" evidence="1">
    <location>
        <begin position="396"/>
        <end position="424"/>
    </location>
</feature>
<evidence type="ECO:0000313" key="3">
    <source>
        <dbReference type="Proteomes" id="UP001190700"/>
    </source>
</evidence>
<evidence type="ECO:0000256" key="1">
    <source>
        <dbReference type="SAM" id="MobiDB-lite"/>
    </source>
</evidence>
<name>A0AAE0BX87_9CHLO</name>
<feature type="compositionally biased region" description="Low complexity" evidence="1">
    <location>
        <begin position="871"/>
        <end position="885"/>
    </location>
</feature>
<comment type="caution">
    <text evidence="2">The sequence shown here is derived from an EMBL/GenBank/DDBJ whole genome shotgun (WGS) entry which is preliminary data.</text>
</comment>
<dbReference type="Proteomes" id="UP001190700">
    <property type="component" value="Unassembled WGS sequence"/>
</dbReference>
<feature type="region of interest" description="Disordered" evidence="1">
    <location>
        <begin position="1065"/>
        <end position="1109"/>
    </location>
</feature>